<organism evidence="10 11">
    <name type="scientific">Kitasatospora viridis</name>
    <dbReference type="NCBI Taxonomy" id="281105"/>
    <lineage>
        <taxon>Bacteria</taxon>
        <taxon>Bacillati</taxon>
        <taxon>Actinomycetota</taxon>
        <taxon>Actinomycetes</taxon>
        <taxon>Kitasatosporales</taxon>
        <taxon>Streptomycetaceae</taxon>
        <taxon>Kitasatospora</taxon>
    </lineage>
</organism>
<evidence type="ECO:0000256" key="9">
    <source>
        <dbReference type="SAM" id="Phobius"/>
    </source>
</evidence>
<feature type="transmembrane region" description="Helical" evidence="9">
    <location>
        <begin position="347"/>
        <end position="363"/>
    </location>
</feature>
<keyword evidence="4 9" id="KW-0812">Transmembrane</keyword>
<keyword evidence="2" id="KW-1003">Cell membrane</keyword>
<feature type="transmembrane region" description="Helical" evidence="9">
    <location>
        <begin position="189"/>
        <end position="210"/>
    </location>
</feature>
<dbReference type="GO" id="GO:0016758">
    <property type="term" value="F:hexosyltransferase activity"/>
    <property type="evidence" value="ECO:0007669"/>
    <property type="project" value="InterPro"/>
</dbReference>
<keyword evidence="5 9" id="KW-1133">Transmembrane helix</keyword>
<evidence type="ECO:0000256" key="2">
    <source>
        <dbReference type="ARBA" id="ARBA00022475"/>
    </source>
</evidence>
<keyword evidence="6 9" id="KW-0472">Membrane</keyword>
<evidence type="ECO:0000256" key="1">
    <source>
        <dbReference type="ARBA" id="ARBA00004651"/>
    </source>
</evidence>
<evidence type="ECO:0000256" key="7">
    <source>
        <dbReference type="ARBA" id="ARBA00024033"/>
    </source>
</evidence>
<evidence type="ECO:0000256" key="8">
    <source>
        <dbReference type="SAM" id="MobiDB-lite"/>
    </source>
</evidence>
<keyword evidence="3" id="KW-0808">Transferase</keyword>
<evidence type="ECO:0000256" key="4">
    <source>
        <dbReference type="ARBA" id="ARBA00022692"/>
    </source>
</evidence>
<dbReference type="AlphaFoldDB" id="A0A561UM11"/>
<dbReference type="Proteomes" id="UP000317940">
    <property type="component" value="Unassembled WGS sequence"/>
</dbReference>
<comment type="subcellular location">
    <subcellularLocation>
        <location evidence="1">Cell membrane</location>
        <topology evidence="1">Multi-pass membrane protein</topology>
    </subcellularLocation>
</comment>
<dbReference type="GO" id="GO:0005886">
    <property type="term" value="C:plasma membrane"/>
    <property type="evidence" value="ECO:0007669"/>
    <property type="project" value="UniProtKB-SubCell"/>
</dbReference>
<protein>
    <submittedName>
        <fullName evidence="10">Uncharacterized protein DUF2029</fullName>
    </submittedName>
</protein>
<evidence type="ECO:0000256" key="6">
    <source>
        <dbReference type="ARBA" id="ARBA00023136"/>
    </source>
</evidence>
<feature type="transmembrane region" description="Helical" evidence="9">
    <location>
        <begin position="288"/>
        <end position="312"/>
    </location>
</feature>
<comment type="similarity">
    <text evidence="7">Belongs to the glycosyltransferase 87 family.</text>
</comment>
<accession>A0A561UM11</accession>
<feature type="transmembrane region" description="Helical" evidence="9">
    <location>
        <begin position="116"/>
        <end position="138"/>
    </location>
</feature>
<dbReference type="InterPro" id="IPR016570">
    <property type="entry name" value="UCP010361"/>
</dbReference>
<evidence type="ECO:0000313" key="11">
    <source>
        <dbReference type="Proteomes" id="UP000317940"/>
    </source>
</evidence>
<evidence type="ECO:0000256" key="3">
    <source>
        <dbReference type="ARBA" id="ARBA00022679"/>
    </source>
</evidence>
<gene>
    <name evidence="10" type="ORF">FHX73_114295</name>
</gene>
<sequence length="461" mass="49324">MVAQDGPESRTGSEGSGALALAAPPPPGATAVSAAVPGRGALWGVLSSWVVTRTLLILITAGIIKLGGLDVTTDVSVIYHGWYEVLQTGTFPMDDVTWQYPPGAALVMLLPGLLPWSYLVSFWVFAMLFDGIAMAMLVRSGLRRGRSLAGAWVWIAGVSLLGPTVYCRYDILVTAIAVTGLLVLLRRPVLGGVLLGIGGLVKIWPILALAGTPRGRRTRRSWTAAAAAVATLSFLIAAGMNGAFQFLTFQADRGIEVESVGALPLHFARMFGVWHGQVSMNYGSVELLGPWVTVISKVSMAATLLGFGWLLYWRVRARRWQPGTLYDAALAALLVFTVTSRVISPQYMIWLVGLAAVCLTVRGSNQKPVAIMVLVCTALTTGEFPMFFADVTSSQPVGVGILTARNLLLVATTILSCRRLWQSTQGPRPEPAEDTEVLAAAEPQSYPVRPGIAYEQSLLDD</sequence>
<dbReference type="RefSeq" id="WP_246213629.1">
    <property type="nucleotide sequence ID" value="NZ_BAAAMZ010000014.1"/>
</dbReference>
<evidence type="ECO:0000313" key="10">
    <source>
        <dbReference type="EMBL" id="TWG00418.1"/>
    </source>
</evidence>
<name>A0A561UM11_9ACTN</name>
<reference evidence="10 11" key="1">
    <citation type="submission" date="2019-06" db="EMBL/GenBank/DDBJ databases">
        <title>Sequencing the genomes of 1000 actinobacteria strains.</title>
        <authorList>
            <person name="Klenk H.-P."/>
        </authorList>
    </citation>
    <scope>NUCLEOTIDE SEQUENCE [LARGE SCALE GENOMIC DNA]</scope>
    <source>
        <strain evidence="10 11">DSM 44826</strain>
    </source>
</reference>
<dbReference type="EMBL" id="VIWT01000001">
    <property type="protein sequence ID" value="TWG00418.1"/>
    <property type="molecule type" value="Genomic_DNA"/>
</dbReference>
<comment type="caution">
    <text evidence="10">The sequence shown here is derived from an EMBL/GenBank/DDBJ whole genome shotgun (WGS) entry which is preliminary data.</text>
</comment>
<evidence type="ECO:0000256" key="5">
    <source>
        <dbReference type="ARBA" id="ARBA00022989"/>
    </source>
</evidence>
<feature type="transmembrane region" description="Helical" evidence="9">
    <location>
        <begin position="41"/>
        <end position="64"/>
    </location>
</feature>
<feature type="region of interest" description="Disordered" evidence="8">
    <location>
        <begin position="1"/>
        <end position="20"/>
    </location>
</feature>
<proteinExistence type="inferred from homology"/>
<dbReference type="InterPro" id="IPR018584">
    <property type="entry name" value="GT87"/>
</dbReference>
<feature type="transmembrane region" description="Helical" evidence="9">
    <location>
        <begin position="324"/>
        <end position="341"/>
    </location>
</feature>
<feature type="transmembrane region" description="Helical" evidence="9">
    <location>
        <begin position="222"/>
        <end position="244"/>
    </location>
</feature>
<dbReference type="Pfam" id="PF09594">
    <property type="entry name" value="GT87"/>
    <property type="match status" value="1"/>
</dbReference>
<dbReference type="PIRSF" id="PIRSF010361">
    <property type="entry name" value="UCP010361"/>
    <property type="match status" value="1"/>
</dbReference>
<keyword evidence="11" id="KW-1185">Reference proteome</keyword>
<feature type="transmembrane region" description="Helical" evidence="9">
    <location>
        <begin position="150"/>
        <end position="183"/>
    </location>
</feature>